<organism evidence="2 3">
    <name type="scientific">Cylindrotheca closterium</name>
    <dbReference type="NCBI Taxonomy" id="2856"/>
    <lineage>
        <taxon>Eukaryota</taxon>
        <taxon>Sar</taxon>
        <taxon>Stramenopiles</taxon>
        <taxon>Ochrophyta</taxon>
        <taxon>Bacillariophyta</taxon>
        <taxon>Bacillariophyceae</taxon>
        <taxon>Bacillariophycidae</taxon>
        <taxon>Bacillariales</taxon>
        <taxon>Bacillariaceae</taxon>
        <taxon>Cylindrotheca</taxon>
    </lineage>
</organism>
<sequence>MMLSSRSRAIICALFLFLVILEVKSFVPYKNFAVPTTSQLDAISRKGKESSRLARLRVNRDRLHRVVKSIEYYGQTEGSERRASCVLLNAMRMLLEAKTQDKISHVGNLLNKIDIVNEECRPIQERVITATSLAGLVSISTNILTNMLHSSYLPSSRAYIAACSALRQTGRLEELERLIYDLAELGTKLDTAIDVVAWNIYLSSLCSSIDSPNDPTLARIWEWMQPSVAQRLFRVTPDVTSFNILLDGAARVRNTTLVERVWHDLKGQRGVEPDIVSYNARLKASSGASSRAECFDILEEIESRNISPDAFTIDLVSNHLIRAGRYDDLQSMVDQFLTDKSERDKSKALAAFLVTLVQQENIESARNLFDRCALDEPSVSSVSPCTRHFNILLDGYSKIAQLSLSKDQLALIQKTLENPSGTFDSLDLDPIKVAALTEGRELCRMVVSFGVEQDPYTLSSMISLCISSDEIIELMNGSTAPLSPAVIRCAITYLGRLGDPSQACRVFDQFAFQSYNNRVWNVLLGALSEGAKQGNSILDIKSTISSKRHVLEGKGISSLVDGLTCADAAQTLLSAMNGMMERVEAPKPNSQSYCLVAASASQIESVDPSIAMKLFRNATSDGIPADGRFVNAVLRCFGGNLEQALKFWKEEMRMACIEHESRSRTRAIPNSRRPKKNLIAAYNGLLYVCGRAIRPDTAVRVAYAMRKEGLEPNEISLNGYKAGKRQQEKLDRHKDTNYNLGAWFKFLPKPNMIQQYESLLYIECTKYNPDNKRTSNDRRVRIIL</sequence>
<evidence type="ECO:0000256" key="1">
    <source>
        <dbReference type="SAM" id="SignalP"/>
    </source>
</evidence>
<evidence type="ECO:0000313" key="3">
    <source>
        <dbReference type="Proteomes" id="UP001295423"/>
    </source>
</evidence>
<dbReference type="NCBIfam" id="TIGR00756">
    <property type="entry name" value="PPR"/>
    <property type="match status" value="1"/>
</dbReference>
<dbReference type="Pfam" id="PF13812">
    <property type="entry name" value="PPR_3"/>
    <property type="match status" value="1"/>
</dbReference>
<evidence type="ECO:0008006" key="4">
    <source>
        <dbReference type="Google" id="ProtNLM"/>
    </source>
</evidence>
<accession>A0AAD2JH60</accession>
<dbReference type="PANTHER" id="PTHR47938">
    <property type="entry name" value="RESPIRATORY COMPLEX I CHAPERONE (CIA84), PUTATIVE (AFU_ORTHOLOGUE AFUA_2G06020)-RELATED"/>
    <property type="match status" value="1"/>
</dbReference>
<dbReference type="AlphaFoldDB" id="A0AAD2JH60"/>
<gene>
    <name evidence="2" type="ORF">CYCCA115_LOCUS12589</name>
</gene>
<dbReference type="PANTHER" id="PTHR47938:SF35">
    <property type="entry name" value="PENTATRICOPEPTIDE REPEAT-CONTAINING PROTEIN 4, MITOCHONDRIAL-RELATED"/>
    <property type="match status" value="1"/>
</dbReference>
<dbReference type="GO" id="GO:0003729">
    <property type="term" value="F:mRNA binding"/>
    <property type="evidence" value="ECO:0007669"/>
    <property type="project" value="TreeGrafter"/>
</dbReference>
<proteinExistence type="predicted"/>
<dbReference type="EMBL" id="CAKOGP040001768">
    <property type="protein sequence ID" value="CAJ1950447.1"/>
    <property type="molecule type" value="Genomic_DNA"/>
</dbReference>
<keyword evidence="3" id="KW-1185">Reference proteome</keyword>
<dbReference type="GO" id="GO:0005739">
    <property type="term" value="C:mitochondrion"/>
    <property type="evidence" value="ECO:0007669"/>
    <property type="project" value="TreeGrafter"/>
</dbReference>
<comment type="caution">
    <text evidence="2">The sequence shown here is derived from an EMBL/GenBank/DDBJ whole genome shotgun (WGS) entry which is preliminary data.</text>
</comment>
<dbReference type="Gene3D" id="1.25.40.10">
    <property type="entry name" value="Tetratricopeptide repeat domain"/>
    <property type="match status" value="3"/>
</dbReference>
<dbReference type="InterPro" id="IPR002885">
    <property type="entry name" value="PPR_rpt"/>
</dbReference>
<dbReference type="InterPro" id="IPR011990">
    <property type="entry name" value="TPR-like_helical_dom_sf"/>
</dbReference>
<protein>
    <recommendedName>
        <fullName evidence="4">Pentacotripeptide-repeat region of PRORP domain-containing protein</fullName>
    </recommendedName>
</protein>
<reference evidence="2" key="1">
    <citation type="submission" date="2023-08" db="EMBL/GenBank/DDBJ databases">
        <authorList>
            <person name="Audoor S."/>
            <person name="Bilcke G."/>
        </authorList>
    </citation>
    <scope>NUCLEOTIDE SEQUENCE</scope>
</reference>
<dbReference type="GO" id="GO:0140053">
    <property type="term" value="P:mitochondrial gene expression"/>
    <property type="evidence" value="ECO:0007669"/>
    <property type="project" value="TreeGrafter"/>
</dbReference>
<evidence type="ECO:0000313" key="2">
    <source>
        <dbReference type="EMBL" id="CAJ1950447.1"/>
    </source>
</evidence>
<keyword evidence="1" id="KW-0732">Signal</keyword>
<feature type="signal peptide" evidence="1">
    <location>
        <begin position="1"/>
        <end position="25"/>
    </location>
</feature>
<feature type="chain" id="PRO_5042252161" description="Pentacotripeptide-repeat region of PRORP domain-containing protein" evidence="1">
    <location>
        <begin position="26"/>
        <end position="784"/>
    </location>
</feature>
<name>A0AAD2JH60_9STRA</name>
<dbReference type="Proteomes" id="UP001295423">
    <property type="component" value="Unassembled WGS sequence"/>
</dbReference>